<protein>
    <submittedName>
        <fullName evidence="2">HNH endonuclease</fullName>
    </submittedName>
</protein>
<name>A0A7T4EGL4_9CORY</name>
<dbReference type="GO" id="GO:0008270">
    <property type="term" value="F:zinc ion binding"/>
    <property type="evidence" value="ECO:0007669"/>
    <property type="project" value="InterPro"/>
</dbReference>
<dbReference type="InterPro" id="IPR002711">
    <property type="entry name" value="HNH"/>
</dbReference>
<dbReference type="Proteomes" id="UP000596145">
    <property type="component" value="Chromosome"/>
</dbReference>
<keyword evidence="2" id="KW-0378">Hydrolase</keyword>
<dbReference type="CDD" id="cd00085">
    <property type="entry name" value="HNHc"/>
    <property type="match status" value="1"/>
</dbReference>
<dbReference type="GO" id="GO:0004519">
    <property type="term" value="F:endonuclease activity"/>
    <property type="evidence" value="ECO:0007669"/>
    <property type="project" value="UniProtKB-KW"/>
</dbReference>
<reference evidence="2 3" key="1">
    <citation type="submission" date="2020-12" db="EMBL/GenBank/DDBJ databases">
        <title>FDA dAtabase for Regulatory Grade micrObial Sequences (FDA-ARGOS): Supporting development and validation of Infectious Disease Dx tests.</title>
        <authorList>
            <person name="Sproer C."/>
            <person name="Gronow S."/>
            <person name="Severitt S."/>
            <person name="Schroder I."/>
            <person name="Tallon L."/>
            <person name="Sadzewicz L."/>
            <person name="Zhao X."/>
            <person name="Boylan J."/>
            <person name="Ott S."/>
            <person name="Bowen H."/>
            <person name="Vavikolanu K."/>
            <person name="Mehta A."/>
            <person name="Aluvathingal J."/>
            <person name="Nadendla S."/>
            <person name="Lowell S."/>
            <person name="Myers T."/>
            <person name="Yan Y."/>
            <person name="Sichtig H."/>
        </authorList>
    </citation>
    <scope>NUCLEOTIDE SEQUENCE [LARGE SCALE GENOMIC DNA]</scope>
    <source>
        <strain evidence="2 3">FDAARGOS_1053</strain>
    </source>
</reference>
<gene>
    <name evidence="2" type="ORF">I6I10_03610</name>
</gene>
<evidence type="ECO:0000259" key="1">
    <source>
        <dbReference type="SMART" id="SM00507"/>
    </source>
</evidence>
<keyword evidence="2" id="KW-0540">Nuclease</keyword>
<proteinExistence type="predicted"/>
<evidence type="ECO:0000313" key="2">
    <source>
        <dbReference type="EMBL" id="QQB47014.1"/>
    </source>
</evidence>
<dbReference type="AlphaFoldDB" id="A0A7T4EGL4"/>
<feature type="domain" description="HNH nuclease" evidence="1">
    <location>
        <begin position="271"/>
        <end position="323"/>
    </location>
</feature>
<dbReference type="RefSeq" id="WP_198481462.1">
    <property type="nucleotide sequence ID" value="NZ_CP066007.1"/>
</dbReference>
<keyword evidence="2" id="KW-0255">Endonuclease</keyword>
<dbReference type="GeneID" id="92761192"/>
<dbReference type="GO" id="GO:0003676">
    <property type="term" value="F:nucleic acid binding"/>
    <property type="evidence" value="ECO:0007669"/>
    <property type="project" value="InterPro"/>
</dbReference>
<dbReference type="Gene3D" id="1.10.30.50">
    <property type="match status" value="1"/>
</dbReference>
<dbReference type="InterPro" id="IPR003615">
    <property type="entry name" value="HNH_nuc"/>
</dbReference>
<dbReference type="Pfam" id="PF01844">
    <property type="entry name" value="HNH"/>
    <property type="match status" value="1"/>
</dbReference>
<evidence type="ECO:0000313" key="3">
    <source>
        <dbReference type="Proteomes" id="UP000596145"/>
    </source>
</evidence>
<accession>A0A7T4EGL4</accession>
<sequence length="378" mass="41091">METFRGDYLRLYADSMNTILGVYQGWSVAKLVRGGADPAHARVIKKLSGIYFGTTSATVKQERCRARSSANHHTLESLREIERHVAKLKNKNNAWQLRIGLLQQPADQAAISHRAKELLAAINGTGAENPKKAVSTRRVKNSTMKDLCVRTSSHLVTQAINAAKAYAEKEHLDLADAICQLILGNATGKVATVTPAVIVPLNPDVLGVTPAERAHAVLSLTDGSVMQVKDFTQVQITAFGLALTVNHITGEDLGLFRLDPEDPDARFADAYQRQVLRLINPVCVADGCGVGADYCQPHHVVAFKHGGKTTTSNLTMLCPYDNGRNDDDRDRPLHGHVEKIDGLDMWVPAFGGNPKLNMHPCAQGGAIRLARKMATLNS</sequence>
<dbReference type="SMART" id="SM00507">
    <property type="entry name" value="HNHc"/>
    <property type="match status" value="1"/>
</dbReference>
<dbReference type="EMBL" id="CP066007">
    <property type="protein sequence ID" value="QQB47014.1"/>
    <property type="molecule type" value="Genomic_DNA"/>
</dbReference>
<organism evidence="2 3">
    <name type="scientific">Corynebacterium glucuronolyticum</name>
    <dbReference type="NCBI Taxonomy" id="39791"/>
    <lineage>
        <taxon>Bacteria</taxon>
        <taxon>Bacillati</taxon>
        <taxon>Actinomycetota</taxon>
        <taxon>Actinomycetes</taxon>
        <taxon>Mycobacteriales</taxon>
        <taxon>Corynebacteriaceae</taxon>
        <taxon>Corynebacterium</taxon>
    </lineage>
</organism>